<proteinExistence type="predicted"/>
<dbReference type="Proteomes" id="UP000308267">
    <property type="component" value="Unassembled WGS sequence"/>
</dbReference>
<dbReference type="AlphaFoldDB" id="A0A4S2LIR1"/>
<reference evidence="2 3" key="1">
    <citation type="journal article" date="2019" name="BMC Genomics">
        <title>New insights from Opisthorchis felineus genome: update on genomics of the epidemiologically important liver flukes.</title>
        <authorList>
            <person name="Ershov N.I."/>
            <person name="Mordvinov V.A."/>
            <person name="Prokhortchouk E.B."/>
            <person name="Pakharukova M.Y."/>
            <person name="Gunbin K.V."/>
            <person name="Ustyantsev K."/>
            <person name="Genaev M.A."/>
            <person name="Blinov A.G."/>
            <person name="Mazur A."/>
            <person name="Boulygina E."/>
            <person name="Tsygankova S."/>
            <person name="Khrameeva E."/>
            <person name="Chekanov N."/>
            <person name="Fan G."/>
            <person name="Xiao A."/>
            <person name="Zhang H."/>
            <person name="Xu X."/>
            <person name="Yang H."/>
            <person name="Solovyev V."/>
            <person name="Lee S.M."/>
            <person name="Liu X."/>
            <person name="Afonnikov D.A."/>
            <person name="Skryabin K.G."/>
        </authorList>
    </citation>
    <scope>NUCLEOTIDE SEQUENCE [LARGE SCALE GENOMIC DNA]</scope>
    <source>
        <strain evidence="2">AK-0245</strain>
        <tissue evidence="2">Whole organism</tissue>
    </source>
</reference>
<evidence type="ECO:0000313" key="3">
    <source>
        <dbReference type="Proteomes" id="UP000308267"/>
    </source>
</evidence>
<organism evidence="2 3">
    <name type="scientific">Opisthorchis felineus</name>
    <dbReference type="NCBI Taxonomy" id="147828"/>
    <lineage>
        <taxon>Eukaryota</taxon>
        <taxon>Metazoa</taxon>
        <taxon>Spiralia</taxon>
        <taxon>Lophotrochozoa</taxon>
        <taxon>Platyhelminthes</taxon>
        <taxon>Trematoda</taxon>
        <taxon>Digenea</taxon>
        <taxon>Opisthorchiida</taxon>
        <taxon>Opisthorchiata</taxon>
        <taxon>Opisthorchiidae</taxon>
        <taxon>Opisthorchis</taxon>
    </lineage>
</organism>
<protein>
    <submittedName>
        <fullName evidence="2">Uncharacterized protein</fullName>
    </submittedName>
</protein>
<name>A0A4S2LIR1_OPIFE</name>
<sequence length="147" mass="16897">MGFFEKQSLSQDKVEATRNLPLFALIKRSKRVFTRILHVEEKVACAARIRSQRLRRAPVLRTDPALHRDTKELHGNQTPVTKKNGKARKFNSAQNRSRERQAKSKFQLGWANLSNAVLTPPMCYVLASRSSYNIQHIFAFLILTNGY</sequence>
<accession>A0A4S2LIR1</accession>
<evidence type="ECO:0000256" key="1">
    <source>
        <dbReference type="SAM" id="MobiDB-lite"/>
    </source>
</evidence>
<keyword evidence="3" id="KW-1185">Reference proteome</keyword>
<comment type="caution">
    <text evidence="2">The sequence shown here is derived from an EMBL/GenBank/DDBJ whole genome shotgun (WGS) entry which is preliminary data.</text>
</comment>
<feature type="region of interest" description="Disordered" evidence="1">
    <location>
        <begin position="66"/>
        <end position="103"/>
    </location>
</feature>
<dbReference type="EMBL" id="SJOL01007155">
    <property type="protein sequence ID" value="TGZ63473.1"/>
    <property type="molecule type" value="Genomic_DNA"/>
</dbReference>
<evidence type="ECO:0000313" key="2">
    <source>
        <dbReference type="EMBL" id="TGZ63473.1"/>
    </source>
</evidence>
<gene>
    <name evidence="2" type="ORF">CRM22_006916</name>
</gene>